<dbReference type="AlphaFoldDB" id="B9XEK2"/>
<sequence length="245" mass="26213" precursor="true">MKSRALKFLVGAVPLSMAMVVLNGCSRSESAAEKSETREIHGEPINAPKAVAVTGMQPQKTETPTITESKVVPITEIKTVPATPVQTKATPVPVQASAVSLPEKKGDYLTVGFDKLASYNFDVPDEAPVTNAMSGPDKADEQIPATVKAFNQKKVSVKGFMLPLKVDNGSVTEFLIMKDQSMCCYGNVPKITEWISVKTTGKGVKPIMDQPVNIQGTLHVGAMRENGYLVGIYGMDGEKLVESGD</sequence>
<evidence type="ECO:0000256" key="1">
    <source>
        <dbReference type="SAM" id="SignalP"/>
    </source>
</evidence>
<dbReference type="Proteomes" id="UP000003688">
    <property type="component" value="Unassembled WGS sequence"/>
</dbReference>
<evidence type="ECO:0000313" key="3">
    <source>
        <dbReference type="Proteomes" id="UP000003688"/>
    </source>
</evidence>
<evidence type="ECO:0000313" key="2">
    <source>
        <dbReference type="EMBL" id="EEF61716.1"/>
    </source>
</evidence>
<feature type="signal peptide" evidence="1">
    <location>
        <begin position="1"/>
        <end position="18"/>
    </location>
</feature>
<accession>B9XEK2</accession>
<gene>
    <name evidence="2" type="ORF">Cflav_PD4756</name>
</gene>
<dbReference type="EMBL" id="ABOX02000008">
    <property type="protein sequence ID" value="EEF61716.1"/>
    <property type="molecule type" value="Genomic_DNA"/>
</dbReference>
<dbReference type="Gene3D" id="2.40.50.870">
    <property type="entry name" value="Protein of unknown function (DUF3299)"/>
    <property type="match status" value="1"/>
</dbReference>
<dbReference type="InterPro" id="IPR021727">
    <property type="entry name" value="DUF3299"/>
</dbReference>
<keyword evidence="3" id="KW-1185">Reference proteome</keyword>
<dbReference type="OrthoDB" id="196734at2"/>
<dbReference type="RefSeq" id="WP_007414250.1">
    <property type="nucleotide sequence ID" value="NZ_ABOX02000008.1"/>
</dbReference>
<protein>
    <recommendedName>
        <fullName evidence="4">DUF3299 domain-containing protein</fullName>
    </recommendedName>
</protein>
<comment type="caution">
    <text evidence="2">The sequence shown here is derived from an EMBL/GenBank/DDBJ whole genome shotgun (WGS) entry which is preliminary data.</text>
</comment>
<organism evidence="2 3">
    <name type="scientific">Pedosphaera parvula (strain Ellin514)</name>
    <dbReference type="NCBI Taxonomy" id="320771"/>
    <lineage>
        <taxon>Bacteria</taxon>
        <taxon>Pseudomonadati</taxon>
        <taxon>Verrucomicrobiota</taxon>
        <taxon>Pedosphaerae</taxon>
        <taxon>Pedosphaerales</taxon>
        <taxon>Pedosphaeraceae</taxon>
        <taxon>Pedosphaera</taxon>
    </lineage>
</organism>
<keyword evidence="1" id="KW-0732">Signal</keyword>
<reference evidence="2 3" key="1">
    <citation type="journal article" date="2011" name="J. Bacteriol.">
        <title>Genome sequence of 'Pedosphaera parvula' Ellin514, an aerobic Verrucomicrobial isolate from pasture soil.</title>
        <authorList>
            <person name="Kant R."/>
            <person name="van Passel M.W."/>
            <person name="Sangwan P."/>
            <person name="Palva A."/>
            <person name="Lucas S."/>
            <person name="Copeland A."/>
            <person name="Lapidus A."/>
            <person name="Glavina Del Rio T."/>
            <person name="Dalin E."/>
            <person name="Tice H."/>
            <person name="Bruce D."/>
            <person name="Goodwin L."/>
            <person name="Pitluck S."/>
            <person name="Chertkov O."/>
            <person name="Larimer F.W."/>
            <person name="Land M.L."/>
            <person name="Hauser L."/>
            <person name="Brettin T.S."/>
            <person name="Detter J.C."/>
            <person name="Han S."/>
            <person name="de Vos W.M."/>
            <person name="Janssen P.H."/>
            <person name="Smidt H."/>
        </authorList>
    </citation>
    <scope>NUCLEOTIDE SEQUENCE [LARGE SCALE GENOMIC DNA]</scope>
    <source>
        <strain evidence="2 3">Ellin514</strain>
    </source>
</reference>
<feature type="chain" id="PRO_5002893172" description="DUF3299 domain-containing protein" evidence="1">
    <location>
        <begin position="19"/>
        <end position="245"/>
    </location>
</feature>
<dbReference type="Pfam" id="PF11736">
    <property type="entry name" value="DUF3299"/>
    <property type="match status" value="1"/>
</dbReference>
<proteinExistence type="predicted"/>
<dbReference type="STRING" id="320771.Cflav_PD4756"/>
<evidence type="ECO:0008006" key="4">
    <source>
        <dbReference type="Google" id="ProtNLM"/>
    </source>
</evidence>
<name>B9XEK2_PEDPL</name>